<evidence type="ECO:0000313" key="2">
    <source>
        <dbReference type="EMBL" id="CAI0556455.1"/>
    </source>
</evidence>
<keyword evidence="3" id="KW-1185">Reference proteome</keyword>
<gene>
    <name evidence="2" type="ORF">LITE_LOCUS47981</name>
</gene>
<proteinExistence type="predicted"/>
<accession>A0AAV0RG14</accession>
<feature type="compositionally biased region" description="Basic residues" evidence="1">
    <location>
        <begin position="29"/>
        <end position="43"/>
    </location>
</feature>
<dbReference type="Proteomes" id="UP001154282">
    <property type="component" value="Unassembled WGS sequence"/>
</dbReference>
<comment type="caution">
    <text evidence="2">The sequence shown here is derived from an EMBL/GenBank/DDBJ whole genome shotgun (WGS) entry which is preliminary data.</text>
</comment>
<dbReference type="AlphaFoldDB" id="A0AAV0RG14"/>
<sequence>MGVGDQGAGQEDEDMAGELRHSRNGGGGLRRRGIVPPRRRSRRGWGPAQLPGAGGVAPPPGQLQRGGRPDGGTTSRRPNDRIVYFGGRRAAADGRRRVGSVRVATGSGRAVAEPNPGDQRDADGFAERVDGIGGSAVARRGEPIRRRRFDGFGWGGDRRL</sequence>
<feature type="region of interest" description="Disordered" evidence="1">
    <location>
        <begin position="1"/>
        <end position="81"/>
    </location>
</feature>
<protein>
    <submittedName>
        <fullName evidence="2">Uncharacterized protein</fullName>
    </submittedName>
</protein>
<reference evidence="2" key="1">
    <citation type="submission" date="2022-08" db="EMBL/GenBank/DDBJ databases">
        <authorList>
            <person name="Gutierrez-Valencia J."/>
        </authorList>
    </citation>
    <scope>NUCLEOTIDE SEQUENCE</scope>
</reference>
<organism evidence="2 3">
    <name type="scientific">Linum tenue</name>
    <dbReference type="NCBI Taxonomy" id="586396"/>
    <lineage>
        <taxon>Eukaryota</taxon>
        <taxon>Viridiplantae</taxon>
        <taxon>Streptophyta</taxon>
        <taxon>Embryophyta</taxon>
        <taxon>Tracheophyta</taxon>
        <taxon>Spermatophyta</taxon>
        <taxon>Magnoliopsida</taxon>
        <taxon>eudicotyledons</taxon>
        <taxon>Gunneridae</taxon>
        <taxon>Pentapetalae</taxon>
        <taxon>rosids</taxon>
        <taxon>fabids</taxon>
        <taxon>Malpighiales</taxon>
        <taxon>Linaceae</taxon>
        <taxon>Linum</taxon>
    </lineage>
</organism>
<evidence type="ECO:0000313" key="3">
    <source>
        <dbReference type="Proteomes" id="UP001154282"/>
    </source>
</evidence>
<dbReference type="EMBL" id="CAMGYJ010000010">
    <property type="protein sequence ID" value="CAI0556455.1"/>
    <property type="molecule type" value="Genomic_DNA"/>
</dbReference>
<evidence type="ECO:0000256" key="1">
    <source>
        <dbReference type="SAM" id="MobiDB-lite"/>
    </source>
</evidence>
<name>A0AAV0RG14_9ROSI</name>